<dbReference type="Proteomes" id="UP001066276">
    <property type="component" value="Chromosome 9"/>
</dbReference>
<dbReference type="SUPFAM" id="SSF48403">
    <property type="entry name" value="Ankyrin repeat"/>
    <property type="match status" value="1"/>
</dbReference>
<reference evidence="3" key="1">
    <citation type="journal article" date="2022" name="bioRxiv">
        <title>Sequencing and chromosome-scale assembly of the giantPleurodeles waltlgenome.</title>
        <authorList>
            <person name="Brown T."/>
            <person name="Elewa A."/>
            <person name="Iarovenko S."/>
            <person name="Subramanian E."/>
            <person name="Araus A.J."/>
            <person name="Petzold A."/>
            <person name="Susuki M."/>
            <person name="Suzuki K.-i.T."/>
            <person name="Hayashi T."/>
            <person name="Toyoda A."/>
            <person name="Oliveira C."/>
            <person name="Osipova E."/>
            <person name="Leigh N.D."/>
            <person name="Simon A."/>
            <person name="Yun M.H."/>
        </authorList>
    </citation>
    <scope>NUCLEOTIDE SEQUENCE</scope>
    <source>
        <strain evidence="3">20211129_DDA</strain>
        <tissue evidence="3">Liver</tissue>
    </source>
</reference>
<dbReference type="PANTHER" id="PTHR47303:SF1">
    <property type="entry name" value="NF-KAPPA-B INHIBITOR BETA"/>
    <property type="match status" value="1"/>
</dbReference>
<keyword evidence="4" id="KW-1185">Reference proteome</keyword>
<dbReference type="PRINTS" id="PR01415">
    <property type="entry name" value="ANKYRIN"/>
</dbReference>
<dbReference type="PANTHER" id="PTHR47303">
    <property type="match status" value="1"/>
</dbReference>
<feature type="repeat" description="ANK" evidence="1">
    <location>
        <begin position="278"/>
        <end position="310"/>
    </location>
</feature>
<dbReference type="EMBL" id="JANPWB010000013">
    <property type="protein sequence ID" value="KAJ1109100.1"/>
    <property type="molecule type" value="Genomic_DNA"/>
</dbReference>
<comment type="caution">
    <text evidence="3">The sequence shown here is derived from an EMBL/GenBank/DDBJ whole genome shotgun (WGS) entry which is preliminary data.</text>
</comment>
<protein>
    <submittedName>
        <fullName evidence="3">Uncharacterized protein</fullName>
    </submittedName>
</protein>
<dbReference type="PROSITE" id="PS50088">
    <property type="entry name" value="ANK_REPEAT"/>
    <property type="match status" value="3"/>
</dbReference>
<evidence type="ECO:0000256" key="2">
    <source>
        <dbReference type="SAM" id="MobiDB-lite"/>
    </source>
</evidence>
<dbReference type="Pfam" id="PF12796">
    <property type="entry name" value="Ank_2"/>
    <property type="match status" value="2"/>
</dbReference>
<keyword evidence="1" id="KW-0040">ANK repeat</keyword>
<feature type="compositionally biased region" description="Acidic residues" evidence="2">
    <location>
        <begin position="341"/>
        <end position="360"/>
    </location>
</feature>
<evidence type="ECO:0000256" key="1">
    <source>
        <dbReference type="PROSITE-ProRule" id="PRU00023"/>
    </source>
</evidence>
<dbReference type="InterPro" id="IPR002110">
    <property type="entry name" value="Ankyrin_rpt"/>
</dbReference>
<gene>
    <name evidence="3" type="ORF">NDU88_006465</name>
</gene>
<evidence type="ECO:0000313" key="4">
    <source>
        <dbReference type="Proteomes" id="UP001066276"/>
    </source>
</evidence>
<name>A0AAV7N8Q4_PLEWA</name>
<proteinExistence type="predicted"/>
<feature type="repeat" description="ANK" evidence="1">
    <location>
        <begin position="244"/>
        <end position="276"/>
    </location>
</feature>
<evidence type="ECO:0000313" key="3">
    <source>
        <dbReference type="EMBL" id="KAJ1109100.1"/>
    </source>
</evidence>
<accession>A0AAV7N8Q4</accession>
<dbReference type="PROSITE" id="PS50297">
    <property type="entry name" value="ANK_REP_REGION"/>
    <property type="match status" value="3"/>
</dbReference>
<organism evidence="3 4">
    <name type="scientific">Pleurodeles waltl</name>
    <name type="common">Iberian ribbed newt</name>
    <dbReference type="NCBI Taxonomy" id="8319"/>
    <lineage>
        <taxon>Eukaryota</taxon>
        <taxon>Metazoa</taxon>
        <taxon>Chordata</taxon>
        <taxon>Craniata</taxon>
        <taxon>Vertebrata</taxon>
        <taxon>Euteleostomi</taxon>
        <taxon>Amphibia</taxon>
        <taxon>Batrachia</taxon>
        <taxon>Caudata</taxon>
        <taxon>Salamandroidea</taxon>
        <taxon>Salamandridae</taxon>
        <taxon>Pleurodelinae</taxon>
        <taxon>Pleurodeles</taxon>
    </lineage>
</organism>
<feature type="region of interest" description="Disordered" evidence="2">
    <location>
        <begin position="339"/>
        <end position="360"/>
    </location>
</feature>
<feature type="repeat" description="ANK" evidence="1">
    <location>
        <begin position="203"/>
        <end position="224"/>
    </location>
</feature>
<dbReference type="Gene3D" id="1.25.40.20">
    <property type="entry name" value="Ankyrin repeat-containing domain"/>
    <property type="match status" value="1"/>
</dbReference>
<dbReference type="AlphaFoldDB" id="A0AAV7N8Q4"/>
<dbReference type="SMART" id="SM00248">
    <property type="entry name" value="ANK"/>
    <property type="match status" value="6"/>
</dbReference>
<sequence>MSGKRLDEDCCDSGLGSLLEGQLLSLPGSQYSLGCLPITDNWEREIRSPKSSDSLARAEEPLWIRDPKPWGDEQTPKVSAEQEFERFDSALGDSLRDEDVAVVELGGLVQDIRLEQHTDPEHWAAGVCGYLSDEGDTALHLAVIHEHEAFLDAVLQYMGKTEFLDLQNDLGQTALHIAVIIGLPVFTSKLILAGASLCIPEKAGNTALHLACKEGRYDCAKVLLLHTTGNFNDIQKLLDCTNYDSFTALHIAVIRKDLEMVKLLLDSGADLNKPELSCGRSPLHLAVESQCPEVVECLLRAGANKDAQMYVGYTPLYSAMYRQDNSILQLLRRYGSREPEWDSDESLDMSSDEEEQDTTYDDFVINSIQCKN</sequence>
<dbReference type="InterPro" id="IPR036770">
    <property type="entry name" value="Ankyrin_rpt-contain_sf"/>
</dbReference>